<keyword evidence="3" id="KW-1185">Reference proteome</keyword>
<proteinExistence type="predicted"/>
<gene>
    <name evidence="2" type="ORF">EVAR_87597_1</name>
</gene>
<evidence type="ECO:0000313" key="2">
    <source>
        <dbReference type="EMBL" id="GBP52212.1"/>
    </source>
</evidence>
<feature type="compositionally biased region" description="Basic and acidic residues" evidence="1">
    <location>
        <begin position="63"/>
        <end position="74"/>
    </location>
</feature>
<reference evidence="2 3" key="1">
    <citation type="journal article" date="2019" name="Commun. Biol.">
        <title>The bagworm genome reveals a unique fibroin gene that provides high tensile strength.</title>
        <authorList>
            <person name="Kono N."/>
            <person name="Nakamura H."/>
            <person name="Ohtoshi R."/>
            <person name="Tomita M."/>
            <person name="Numata K."/>
            <person name="Arakawa K."/>
        </authorList>
    </citation>
    <scope>NUCLEOTIDE SEQUENCE [LARGE SCALE GENOMIC DNA]</scope>
</reference>
<name>A0A4C1WNW7_EUMVA</name>
<evidence type="ECO:0000256" key="1">
    <source>
        <dbReference type="SAM" id="MobiDB-lite"/>
    </source>
</evidence>
<accession>A0A4C1WNW7</accession>
<evidence type="ECO:0000313" key="3">
    <source>
        <dbReference type="Proteomes" id="UP000299102"/>
    </source>
</evidence>
<dbReference type="AlphaFoldDB" id="A0A4C1WNW7"/>
<comment type="caution">
    <text evidence="2">The sequence shown here is derived from an EMBL/GenBank/DDBJ whole genome shotgun (WGS) entry which is preliminary data.</text>
</comment>
<dbReference type="EMBL" id="BGZK01000597">
    <property type="protein sequence ID" value="GBP52212.1"/>
    <property type="molecule type" value="Genomic_DNA"/>
</dbReference>
<sequence length="84" mass="9278">MENHLPDASPMCSDNDAVRANCLGSGLNLEPFDSKLMLKDRQTHRAARLQGTTPVLQQLSKASTRDNAARDCRRLAGTSRRAIR</sequence>
<organism evidence="2 3">
    <name type="scientific">Eumeta variegata</name>
    <name type="common">Bagworm moth</name>
    <name type="synonym">Eumeta japonica</name>
    <dbReference type="NCBI Taxonomy" id="151549"/>
    <lineage>
        <taxon>Eukaryota</taxon>
        <taxon>Metazoa</taxon>
        <taxon>Ecdysozoa</taxon>
        <taxon>Arthropoda</taxon>
        <taxon>Hexapoda</taxon>
        <taxon>Insecta</taxon>
        <taxon>Pterygota</taxon>
        <taxon>Neoptera</taxon>
        <taxon>Endopterygota</taxon>
        <taxon>Lepidoptera</taxon>
        <taxon>Glossata</taxon>
        <taxon>Ditrysia</taxon>
        <taxon>Tineoidea</taxon>
        <taxon>Psychidae</taxon>
        <taxon>Oiketicinae</taxon>
        <taxon>Eumeta</taxon>
    </lineage>
</organism>
<protein>
    <submittedName>
        <fullName evidence="2">Uncharacterized protein</fullName>
    </submittedName>
</protein>
<feature type="region of interest" description="Disordered" evidence="1">
    <location>
        <begin position="60"/>
        <end position="84"/>
    </location>
</feature>
<dbReference type="Proteomes" id="UP000299102">
    <property type="component" value="Unassembled WGS sequence"/>
</dbReference>